<evidence type="ECO:0000256" key="3">
    <source>
        <dbReference type="ARBA" id="ARBA00022737"/>
    </source>
</evidence>
<gene>
    <name evidence="6" type="ORF">Lema_P125880.1</name>
</gene>
<evidence type="ECO:0000256" key="5">
    <source>
        <dbReference type="SAM" id="MobiDB-lite"/>
    </source>
</evidence>
<organism evidence="6 7">
    <name type="scientific">Leptosphaeria maculans (strain JN3 / isolate v23.1.3 / race Av1-4-5-6-7-8)</name>
    <name type="common">Blackleg fungus</name>
    <name type="synonym">Phoma lingam</name>
    <dbReference type="NCBI Taxonomy" id="985895"/>
    <lineage>
        <taxon>Eukaryota</taxon>
        <taxon>Fungi</taxon>
        <taxon>Dikarya</taxon>
        <taxon>Ascomycota</taxon>
        <taxon>Pezizomycotina</taxon>
        <taxon>Dothideomycetes</taxon>
        <taxon>Pleosporomycetidae</taxon>
        <taxon>Pleosporales</taxon>
        <taxon>Pleosporineae</taxon>
        <taxon>Leptosphaeriaceae</taxon>
        <taxon>Plenodomus</taxon>
        <taxon>Plenodomus lingam/Leptosphaeria maculans species complex</taxon>
    </lineage>
</organism>
<name>M1ZIU0_LEPMJ</name>
<evidence type="ECO:0008006" key="8">
    <source>
        <dbReference type="Google" id="ProtNLM"/>
    </source>
</evidence>
<keyword evidence="4" id="KW-0539">Nucleus</keyword>
<dbReference type="Gene3D" id="1.25.40.10">
    <property type="entry name" value="Tetratricopeptide repeat domain"/>
    <property type="match status" value="2"/>
</dbReference>
<dbReference type="GO" id="GO:1902369">
    <property type="term" value="P:negative regulation of RNA catabolic process"/>
    <property type="evidence" value="ECO:0007669"/>
    <property type="project" value="TreeGrafter"/>
</dbReference>
<dbReference type="VEuPathDB" id="FungiDB:Lema_P125880.1"/>
<feature type="compositionally biased region" description="Low complexity" evidence="5">
    <location>
        <begin position="44"/>
        <end position="55"/>
    </location>
</feature>
<dbReference type="SMART" id="SM00386">
    <property type="entry name" value="HAT"/>
    <property type="match status" value="4"/>
</dbReference>
<dbReference type="PANTHER" id="PTHR13471:SF0">
    <property type="entry name" value="NUCLEAR EXOSOME REGULATOR NRDE2"/>
    <property type="match status" value="1"/>
</dbReference>
<dbReference type="GO" id="GO:0031048">
    <property type="term" value="P:regulatory ncRNA-mediated heterochromatin formation"/>
    <property type="evidence" value="ECO:0007669"/>
    <property type="project" value="TreeGrafter"/>
</dbReference>
<feature type="region of interest" description="Disordered" evidence="5">
    <location>
        <begin position="1"/>
        <end position="67"/>
    </location>
</feature>
<sequence length="1023" mass="117008">MTATNNVPKFASFRPKPKPAPVPTEESKKNVTPVDVGKEKASRVRAPSPRPAQSPSHRHTSSSQLFFSDRRGDANLLRYGTFDRSGIPVYHRFGQGHVLGLPLDQKIDRHESTSTAISTTPARKRQQRLLTDKRLNKSTHRALRLVNNNLNNNHLVPALNQDFIPITSYNLPGGHGHDQEDDIPRLDYCDMQGHLDVHVPPDPDTFYEPDVDVVVDTEVTKKHSLLARRTKEHPEDIQNWLDLIEHQEAMFSFDRPSEELTASDKAHLAQIRISIYEEALKKTKTDQRSQPRLWRGLLTEARVAWDHAKMASKWKEVLAQHPYSIDLWWLYLDFTQSSFTKFKFEDCRLAFLSCVDALRSSAETISVEIYLHILVRLTSMIYDCGYQELALAIWQANLEYHLMNPDEYQQVGPLSMFEEFWESEAPRIGESKAKGWSSSNALDCQPYESTPLLEAKPSTTPLQDFQRREMDAMRKLQYPGRTCDDVCEDDPFHTVLFSDLEAYLHIIPPGTSAILIVEAFLCFCGLPPLTLLAAHQKEWWSDPLLPHQAARVSDNDCEAAQALHTFEKSPKLSYNSFRMTTKSLFEHSFNLRNERLDPDLLRQVLKLVATRFPDQDSIGQYLLAFESRHFPADACRTAKQLLKTRPSNLRLYNAYSFVESSRGNFDKANQVRSMALSLQKDEMAFATLESLQLYHDWVWQALDRKDPLQALWRLVCPNGKGLEQASTASSPSHESILHTRLLLGERSETGLLHGELEIAVLSTSLLALLIYLVNDSEAGSALEIHQGLIAWMKSHNMSQSIYAELHAQSIADFLAYHATHAAIIKPALIRNALEPLIALFPNNIILLSLYAKNEARFAIDDRVRTILHSSTLRSGELASVDGWIFAIHYEMLRGEVSGSTENTARALYKRATTSSAQYSLDLWIAYLEFEHKQLLKEEARMTKRSKKDGGRDYCADRVRTAMHRIKEAFHNGLSRLPWCKDFIMLAFSPDFERVFEDEEKWKFYKSMHEKEIRLYVDLDEAGQ</sequence>
<comment type="subcellular location">
    <subcellularLocation>
        <location evidence="1">Nucleus</location>
    </subcellularLocation>
</comment>
<comment type="similarity">
    <text evidence="2">Belongs to the NRDE2 family.</text>
</comment>
<evidence type="ECO:0000256" key="2">
    <source>
        <dbReference type="ARBA" id="ARBA00009265"/>
    </source>
</evidence>
<evidence type="ECO:0000256" key="1">
    <source>
        <dbReference type="ARBA" id="ARBA00004123"/>
    </source>
</evidence>
<evidence type="ECO:0000256" key="4">
    <source>
        <dbReference type="ARBA" id="ARBA00023242"/>
    </source>
</evidence>
<dbReference type="PANTHER" id="PTHR13471">
    <property type="entry name" value="TETRATRICOPEPTIDE-LIKE HELICAL"/>
    <property type="match status" value="1"/>
</dbReference>
<dbReference type="OrthoDB" id="297219at2759"/>
<dbReference type="AlphaFoldDB" id="M1ZIU0"/>
<dbReference type="EMBL" id="FP929136">
    <property type="protein sequence ID" value="CCT61182.1"/>
    <property type="molecule type" value="Genomic_DNA"/>
</dbReference>
<reference evidence="6 7" key="1">
    <citation type="journal article" date="2011" name="Nat. Commun.">
        <title>Effector diversification within compartments of the Leptosphaeria maculans genome affected by Repeat-Induced Point mutations.</title>
        <authorList>
            <person name="Rouxel T."/>
            <person name="Grandaubert J."/>
            <person name="Hane J.K."/>
            <person name="Hoede C."/>
            <person name="van de Wouw A.P."/>
            <person name="Couloux A."/>
            <person name="Dominguez V."/>
            <person name="Anthouard V."/>
            <person name="Bally P."/>
            <person name="Bourras S."/>
            <person name="Cozijnsen A.J."/>
            <person name="Ciuffetti L.M."/>
            <person name="Degrave A."/>
            <person name="Dilmaghani A."/>
            <person name="Duret L."/>
            <person name="Fudal I."/>
            <person name="Goodwin S.B."/>
            <person name="Gout L."/>
            <person name="Glaser N."/>
            <person name="Linglin J."/>
            <person name="Kema G.H.J."/>
            <person name="Lapalu N."/>
            <person name="Lawrence C.B."/>
            <person name="May K."/>
            <person name="Meyer M."/>
            <person name="Ollivier B."/>
            <person name="Poulain J."/>
            <person name="Schoch C.L."/>
            <person name="Simon A."/>
            <person name="Spatafora J.W."/>
            <person name="Stachowiak A."/>
            <person name="Turgeon B.G."/>
            <person name="Tyler B.M."/>
            <person name="Vincent D."/>
            <person name="Weissenbach J."/>
            <person name="Amselem J."/>
            <person name="Quesneville H."/>
            <person name="Oliver R.P."/>
            <person name="Wincker P."/>
            <person name="Balesdent M.-H."/>
            <person name="Howlett B.J."/>
        </authorList>
    </citation>
    <scope>NUCLEOTIDE SEQUENCE [LARGE SCALE GENOMIC DNA]</scope>
    <source>
        <strain evidence="7">JN3 / isolate v23.1.3 / race Av1-4-5-6-7-8</strain>
    </source>
</reference>
<dbReference type="SUPFAM" id="SSF48452">
    <property type="entry name" value="TPR-like"/>
    <property type="match status" value="1"/>
</dbReference>
<evidence type="ECO:0000313" key="7">
    <source>
        <dbReference type="Proteomes" id="UP000002668"/>
    </source>
</evidence>
<dbReference type="InParanoid" id="M1ZIU0"/>
<dbReference type="STRING" id="985895.M1ZIU0"/>
<dbReference type="InterPro" id="IPR013633">
    <property type="entry name" value="NRDE-2"/>
</dbReference>
<dbReference type="Pfam" id="PF08424">
    <property type="entry name" value="NRDE-2"/>
    <property type="match status" value="1"/>
</dbReference>
<keyword evidence="3" id="KW-0677">Repeat</keyword>
<dbReference type="GO" id="GO:0006396">
    <property type="term" value="P:RNA processing"/>
    <property type="evidence" value="ECO:0007669"/>
    <property type="project" value="InterPro"/>
</dbReference>
<dbReference type="Proteomes" id="UP000002668">
    <property type="component" value="Genome"/>
</dbReference>
<keyword evidence="7" id="KW-1185">Reference proteome</keyword>
<accession>M1ZIU0</accession>
<dbReference type="InterPro" id="IPR003107">
    <property type="entry name" value="HAT"/>
</dbReference>
<protein>
    <recommendedName>
        <fullName evidence="8">DUF1740-domain-containing protein</fullName>
    </recommendedName>
</protein>
<evidence type="ECO:0000313" key="6">
    <source>
        <dbReference type="EMBL" id="CCT61182.1"/>
    </source>
</evidence>
<dbReference type="GO" id="GO:0071013">
    <property type="term" value="C:catalytic step 2 spliceosome"/>
    <property type="evidence" value="ECO:0007669"/>
    <property type="project" value="TreeGrafter"/>
</dbReference>
<proteinExistence type="inferred from homology"/>
<dbReference type="InterPro" id="IPR011990">
    <property type="entry name" value="TPR-like_helical_dom_sf"/>
</dbReference>